<protein>
    <submittedName>
        <fullName evidence="1">Isochorismatase</fullName>
    </submittedName>
</protein>
<dbReference type="EMBL" id="QYYH01000056">
    <property type="protein sequence ID" value="RJY15010.1"/>
    <property type="molecule type" value="Genomic_DNA"/>
</dbReference>
<sequence length="130" mass="14827">MSSNKLSQEQALEICKQGIAAWQTAFNSQDAAGCAEKYLESTVMEAKPFGTFTGRQEVQAFWQNIMDQGFNDVNYTDVAWFPAENDEGFILTSKWTMNKAFGVVHREHWIVDLDGKARLKSDYFEVQGER</sequence>
<dbReference type="AlphaFoldDB" id="A0A3A6TU18"/>
<gene>
    <name evidence="1" type="ORF">D5R81_10185</name>
</gene>
<comment type="caution">
    <text evidence="1">The sequence shown here is derived from an EMBL/GenBank/DDBJ whole genome shotgun (WGS) entry which is preliminary data.</text>
</comment>
<proteinExistence type="predicted"/>
<reference evidence="1 2" key="1">
    <citation type="submission" date="2018-09" db="EMBL/GenBank/DDBJ databases">
        <title>Phylogeny of the Shewanellaceae, and recommendation for two new genera, Pseudoshewanella and Parashewanella.</title>
        <authorList>
            <person name="Wang G."/>
        </authorList>
    </citation>
    <scope>NUCLEOTIDE SEQUENCE [LARGE SCALE GENOMIC DNA]</scope>
    <source>
        <strain evidence="1 2">KCTC 22492</strain>
    </source>
</reference>
<name>A0A3A6TU18_9GAMM</name>
<dbReference type="InterPro" id="IPR032710">
    <property type="entry name" value="NTF2-like_dom_sf"/>
</dbReference>
<dbReference type="SUPFAM" id="SSF54427">
    <property type="entry name" value="NTF2-like"/>
    <property type="match status" value="1"/>
</dbReference>
<evidence type="ECO:0000313" key="2">
    <source>
        <dbReference type="Proteomes" id="UP000273022"/>
    </source>
</evidence>
<accession>A0A3A6TU18</accession>
<keyword evidence="2" id="KW-1185">Reference proteome</keyword>
<evidence type="ECO:0000313" key="1">
    <source>
        <dbReference type="EMBL" id="RJY15010.1"/>
    </source>
</evidence>
<dbReference type="Gene3D" id="3.10.450.50">
    <property type="match status" value="1"/>
</dbReference>
<dbReference type="RefSeq" id="WP_121853536.1">
    <property type="nucleotide sequence ID" value="NZ_CP037952.1"/>
</dbReference>
<organism evidence="1 2">
    <name type="scientific">Parashewanella spongiae</name>
    <dbReference type="NCBI Taxonomy" id="342950"/>
    <lineage>
        <taxon>Bacteria</taxon>
        <taxon>Pseudomonadati</taxon>
        <taxon>Pseudomonadota</taxon>
        <taxon>Gammaproteobacteria</taxon>
        <taxon>Alteromonadales</taxon>
        <taxon>Shewanellaceae</taxon>
        <taxon>Parashewanella</taxon>
    </lineage>
</organism>
<dbReference type="OrthoDB" id="1157330at2"/>
<dbReference type="Proteomes" id="UP000273022">
    <property type="component" value="Unassembled WGS sequence"/>
</dbReference>